<evidence type="ECO:0000313" key="7">
    <source>
        <dbReference type="EMBL" id="RPB16419.1"/>
    </source>
</evidence>
<feature type="compositionally biased region" description="Basic and acidic residues" evidence="5">
    <location>
        <begin position="644"/>
        <end position="660"/>
    </location>
</feature>
<dbReference type="Proteomes" id="UP000277580">
    <property type="component" value="Unassembled WGS sequence"/>
</dbReference>
<dbReference type="GO" id="GO:0003723">
    <property type="term" value="F:RNA binding"/>
    <property type="evidence" value="ECO:0007669"/>
    <property type="project" value="UniProtKB-KW"/>
</dbReference>
<evidence type="ECO:0000256" key="1">
    <source>
        <dbReference type="ARBA" id="ARBA00004123"/>
    </source>
</evidence>
<dbReference type="EMBL" id="ML119109">
    <property type="protein sequence ID" value="RPB16419.1"/>
    <property type="molecule type" value="Genomic_DNA"/>
</dbReference>
<dbReference type="GO" id="GO:0006397">
    <property type="term" value="P:mRNA processing"/>
    <property type="evidence" value="ECO:0007669"/>
    <property type="project" value="UniProtKB-KW"/>
</dbReference>
<feature type="domain" description="Beta-Casp" evidence="6">
    <location>
        <begin position="292"/>
        <end position="444"/>
    </location>
</feature>
<dbReference type="Pfam" id="PF13299">
    <property type="entry name" value="CPSF100_C"/>
    <property type="match status" value="1"/>
</dbReference>
<dbReference type="InterPro" id="IPR025069">
    <property type="entry name" value="Cpsf2_C"/>
</dbReference>
<reference evidence="7 8" key="1">
    <citation type="journal article" date="2018" name="Nat. Ecol. Evol.">
        <title>Pezizomycetes genomes reveal the molecular basis of ectomycorrhizal truffle lifestyle.</title>
        <authorList>
            <person name="Murat C."/>
            <person name="Payen T."/>
            <person name="Noel B."/>
            <person name="Kuo A."/>
            <person name="Morin E."/>
            <person name="Chen J."/>
            <person name="Kohler A."/>
            <person name="Krizsan K."/>
            <person name="Balestrini R."/>
            <person name="Da Silva C."/>
            <person name="Montanini B."/>
            <person name="Hainaut M."/>
            <person name="Levati E."/>
            <person name="Barry K.W."/>
            <person name="Belfiori B."/>
            <person name="Cichocki N."/>
            <person name="Clum A."/>
            <person name="Dockter R.B."/>
            <person name="Fauchery L."/>
            <person name="Guy J."/>
            <person name="Iotti M."/>
            <person name="Le Tacon F."/>
            <person name="Lindquist E.A."/>
            <person name="Lipzen A."/>
            <person name="Malagnac F."/>
            <person name="Mello A."/>
            <person name="Molinier V."/>
            <person name="Miyauchi S."/>
            <person name="Poulain J."/>
            <person name="Riccioni C."/>
            <person name="Rubini A."/>
            <person name="Sitrit Y."/>
            <person name="Splivallo R."/>
            <person name="Traeger S."/>
            <person name="Wang M."/>
            <person name="Zifcakova L."/>
            <person name="Wipf D."/>
            <person name="Zambonelli A."/>
            <person name="Paolocci F."/>
            <person name="Nowrousian M."/>
            <person name="Ottonello S."/>
            <person name="Baldrian P."/>
            <person name="Spatafora J.W."/>
            <person name="Henrissat B."/>
            <person name="Nagy L.G."/>
            <person name="Aury J.M."/>
            <person name="Wincker P."/>
            <person name="Grigoriev I.V."/>
            <person name="Bonfante P."/>
            <person name="Martin F.M."/>
        </authorList>
    </citation>
    <scope>NUCLEOTIDE SEQUENCE [LARGE SCALE GENOMIC DNA]</scope>
    <source>
        <strain evidence="7 8">CCBAS932</strain>
    </source>
</reference>
<dbReference type="InterPro" id="IPR036866">
    <property type="entry name" value="RibonucZ/Hydroxyglut_hydro"/>
</dbReference>
<evidence type="ECO:0000256" key="5">
    <source>
        <dbReference type="SAM" id="MobiDB-lite"/>
    </source>
</evidence>
<dbReference type="PANTHER" id="PTHR45922:SF1">
    <property type="entry name" value="CLEAVAGE AND POLYADENYLATION SPECIFICITY FACTOR SUBUNIT 2"/>
    <property type="match status" value="1"/>
</dbReference>
<dbReference type="InterPro" id="IPR022712">
    <property type="entry name" value="Beta_Casp"/>
</dbReference>
<keyword evidence="4" id="KW-0694">RNA-binding</keyword>
<feature type="compositionally biased region" description="Basic residues" evidence="5">
    <location>
        <begin position="677"/>
        <end position="686"/>
    </location>
</feature>
<organism evidence="7 8">
    <name type="scientific">Morchella conica CCBAS932</name>
    <dbReference type="NCBI Taxonomy" id="1392247"/>
    <lineage>
        <taxon>Eukaryota</taxon>
        <taxon>Fungi</taxon>
        <taxon>Dikarya</taxon>
        <taxon>Ascomycota</taxon>
        <taxon>Pezizomycotina</taxon>
        <taxon>Pezizomycetes</taxon>
        <taxon>Pezizales</taxon>
        <taxon>Morchellaceae</taxon>
        <taxon>Morchella</taxon>
    </lineage>
</organism>
<dbReference type="OrthoDB" id="64353at2759"/>
<keyword evidence="3 4" id="KW-0539">Nucleus</keyword>
<comment type="similarity">
    <text evidence="4">Belongs to the metallo-beta-lactamase superfamily. RNA-metabolizing metallo-beta-lactamase-like family. CPSF2/YSH1 subfamily.</text>
</comment>
<dbReference type="Pfam" id="PF07521">
    <property type="entry name" value="RMMBL"/>
    <property type="match status" value="1"/>
</dbReference>
<feature type="region of interest" description="Disordered" evidence="5">
    <location>
        <begin position="356"/>
        <end position="375"/>
    </location>
</feature>
<gene>
    <name evidence="7" type="ORF">P167DRAFT_602604</name>
</gene>
<accession>A0A3N4L4H6</accession>
<feature type="region of interest" description="Disordered" evidence="5">
    <location>
        <begin position="643"/>
        <end position="726"/>
    </location>
</feature>
<feature type="compositionally biased region" description="Basic and acidic residues" evidence="5">
    <location>
        <begin position="356"/>
        <end position="374"/>
    </location>
</feature>
<dbReference type="AlphaFoldDB" id="A0A3N4L4H6"/>
<evidence type="ECO:0000313" key="8">
    <source>
        <dbReference type="Proteomes" id="UP000277580"/>
    </source>
</evidence>
<dbReference type="Pfam" id="PF10996">
    <property type="entry name" value="Beta-Casp"/>
    <property type="match status" value="1"/>
</dbReference>
<dbReference type="CDD" id="cd16293">
    <property type="entry name" value="CPSF2-like_MBL-fold"/>
    <property type="match status" value="1"/>
</dbReference>
<feature type="compositionally biased region" description="Acidic residues" evidence="5">
    <location>
        <begin position="692"/>
        <end position="719"/>
    </location>
</feature>
<evidence type="ECO:0000256" key="2">
    <source>
        <dbReference type="ARBA" id="ARBA00022664"/>
    </source>
</evidence>
<keyword evidence="2 4" id="KW-0507">mRNA processing</keyword>
<keyword evidence="8" id="KW-1185">Reference proteome</keyword>
<dbReference type="InterPro" id="IPR011108">
    <property type="entry name" value="RMMBL"/>
</dbReference>
<dbReference type="InParanoid" id="A0A3N4L4H6"/>
<dbReference type="InterPro" id="IPR027075">
    <property type="entry name" value="CPSF2"/>
</dbReference>
<dbReference type="Pfam" id="PF16661">
    <property type="entry name" value="Lactamase_B_6"/>
    <property type="match status" value="1"/>
</dbReference>
<name>A0A3N4L4H6_9PEZI</name>
<feature type="region of interest" description="Disordered" evidence="5">
    <location>
        <begin position="515"/>
        <end position="552"/>
    </location>
</feature>
<dbReference type="SMART" id="SM01027">
    <property type="entry name" value="Beta-Casp"/>
    <property type="match status" value="1"/>
</dbReference>
<dbReference type="Gene3D" id="3.60.15.10">
    <property type="entry name" value="Ribonuclease Z/Hydroxyacylglutathione hydrolase-like"/>
    <property type="match status" value="1"/>
</dbReference>
<feature type="compositionally biased region" description="Acidic residues" evidence="5">
    <location>
        <begin position="526"/>
        <end position="541"/>
    </location>
</feature>
<protein>
    <recommendedName>
        <fullName evidence="4">Cleavage and polyadenylation specificity factor subunit 2</fullName>
    </recommendedName>
    <alternativeName>
        <fullName evidence="4">Cleavage and polyadenylation specificity factor 100 kDa subunit</fullName>
    </alternativeName>
</protein>
<dbReference type="SUPFAM" id="SSF56281">
    <property type="entry name" value="Metallo-hydrolase/oxidoreductase"/>
    <property type="match status" value="1"/>
</dbReference>
<comment type="subcellular location">
    <subcellularLocation>
        <location evidence="1 4">Nucleus</location>
    </subcellularLocation>
</comment>
<dbReference type="PANTHER" id="PTHR45922">
    <property type="entry name" value="CLEAVAGE AND POLYADENYLATION SPECIFICITY FACTOR SUBUNIT 2"/>
    <property type="match status" value="1"/>
</dbReference>
<dbReference type="InterPro" id="IPR001279">
    <property type="entry name" value="Metallo-B-lactamas"/>
</dbReference>
<dbReference type="FunCoup" id="A0A3N4L4H6">
    <property type="interactions" value="802"/>
</dbReference>
<evidence type="ECO:0000256" key="3">
    <source>
        <dbReference type="ARBA" id="ARBA00023242"/>
    </source>
</evidence>
<dbReference type="GO" id="GO:0005847">
    <property type="term" value="C:mRNA cleavage and polyadenylation specificity factor complex"/>
    <property type="evidence" value="ECO:0007669"/>
    <property type="project" value="InterPro"/>
</dbReference>
<dbReference type="STRING" id="1392247.A0A3N4L4H6"/>
<proteinExistence type="inferred from homology"/>
<feature type="region of interest" description="Disordered" evidence="5">
    <location>
        <begin position="855"/>
        <end position="881"/>
    </location>
</feature>
<sequence length="990" mass="106684">MFHFTPLLGAQSDSSACQSLLELDNGIKILVDVGWDETFDVGMLTELERYTPSIDLILLTHPTLSHMGAYAHACKHIPNFSSIPVYSTFPVSNLGRLLLQDLYLSTPIASTHLLETSSASIKAEDFSAPPAGSSGELLEGALKLPPTSAEIDSYCTRIITLKYSQPTPLHSAAARVSGKLGSITITAYSAGHTLGGTIWKIQQAQESIVYAVDWNHSRENCLRAAAFLSGGGVPVETLGRPTALVCSSKNSEVTNIAGGRKKRDEMLLTAIRKTALERGGTVLIPTDSVGRVLELVYLLEHAWRKDPVLSSRAKGKGIGLYLAGRRVKRLGQVVGSMLEWMDEGVVREFEAIAGGEKRGNRGGNNDDKNGKDGNKAGPFDFTHLNLISTQGHLSRVLNDGSERGRVIIASDSSLGWGFSKEVLIKLASDEKNLVVLTERADGKVGWAGDLWDEWKEGAGYGGEEKKPVAGQEILMNGKKAHVDIPHRVVLEGEELDSYTRHMAAQAALTSQHASLVSSSGLPNAAEADDDDASSSSDDDSDSERQGKALTTANSKKISAATVMLGGANPAGYAGGKVEIGVNILLRGNNVYDYDVRGAKGRNRMFPFVMRRRRVDEYGEVVRAEEYMRAEEKAEEDAIDEVDAKEERVMGKKRKWDEEQKAGTAARRLSRGAADAGKKRKMGKFKKGTAGGGDDDGYEPDDGEPEEDEPEEDDGEDEEALLTMPSKVTFSTVEVEMRVRVSFIDFSGLHDSRSLRMLLPLIKPRKLILIGGREVETKSLGNDCRHLLSGRGIAGRGDSTTGTDVYMPSIGIKVNASVDTNAWTVKLSENLVRGLKWQNVRGLGVVHVVGHLMRAEDSKAGSTDAEERGMKKLKTEASPDAEGEKKAQNLVLDVLPPVLAAATRSVAQPIHVGDIRLADLRRVLLDDGLTAEFRGEGTLLIDGVVAVRKGGVGNVIIEDGGGGMLRRGKGKGSFVDVRRRVYDGLAVVAGG</sequence>
<evidence type="ECO:0000259" key="6">
    <source>
        <dbReference type="SMART" id="SM01027"/>
    </source>
</evidence>
<evidence type="ECO:0000256" key="4">
    <source>
        <dbReference type="RuleBase" id="RU365006"/>
    </source>
</evidence>
<dbReference type="InterPro" id="IPR035639">
    <property type="entry name" value="CPSF2_MBL"/>
</dbReference>